<feature type="transmembrane region" description="Helical" evidence="9">
    <location>
        <begin position="275"/>
        <end position="300"/>
    </location>
</feature>
<keyword evidence="6 9" id="KW-1133">Transmembrane helix</keyword>
<evidence type="ECO:0000256" key="3">
    <source>
        <dbReference type="ARBA" id="ARBA00021069"/>
    </source>
</evidence>
<evidence type="ECO:0000256" key="8">
    <source>
        <dbReference type="ARBA" id="ARBA00045636"/>
    </source>
</evidence>
<evidence type="ECO:0000256" key="7">
    <source>
        <dbReference type="ARBA" id="ARBA00023136"/>
    </source>
</evidence>
<dbReference type="Proteomes" id="UP000599009">
    <property type="component" value="Unassembled WGS sequence"/>
</dbReference>
<feature type="transmembrane region" description="Helical" evidence="9">
    <location>
        <begin position="234"/>
        <end position="255"/>
    </location>
</feature>
<evidence type="ECO:0000256" key="9">
    <source>
        <dbReference type="SAM" id="Phobius"/>
    </source>
</evidence>
<dbReference type="EMBL" id="BMME01000001">
    <property type="protein sequence ID" value="GGK04249.1"/>
    <property type="molecule type" value="Genomic_DNA"/>
</dbReference>
<evidence type="ECO:0000256" key="4">
    <source>
        <dbReference type="ARBA" id="ARBA00022475"/>
    </source>
</evidence>
<dbReference type="PANTHER" id="PTHR42770:SF18">
    <property type="entry name" value="ARGININE_AGMATINE ANTIPORTER"/>
    <property type="match status" value="1"/>
</dbReference>
<feature type="transmembrane region" description="Helical" evidence="9">
    <location>
        <begin position="160"/>
        <end position="185"/>
    </location>
</feature>
<evidence type="ECO:0000313" key="11">
    <source>
        <dbReference type="Proteomes" id="UP000599009"/>
    </source>
</evidence>
<dbReference type="InterPro" id="IPR050367">
    <property type="entry name" value="APC_superfamily"/>
</dbReference>
<gene>
    <name evidence="10" type="ORF">GCM10011394_11530</name>
</gene>
<dbReference type="InterPro" id="IPR002293">
    <property type="entry name" value="AA/rel_permease1"/>
</dbReference>
<comment type="similarity">
    <text evidence="2">Belongs to the amino acid-polyamine-organocation (APC) superfamily. Basic amino acid/polyamine antiporter (APA) (TC 2.A.3.2) family.</text>
</comment>
<feature type="transmembrane region" description="Helical" evidence="9">
    <location>
        <begin position="388"/>
        <end position="407"/>
    </location>
</feature>
<name>A0ABQ2EBS1_9GAMM</name>
<evidence type="ECO:0000256" key="6">
    <source>
        <dbReference type="ARBA" id="ARBA00022989"/>
    </source>
</evidence>
<reference evidence="11" key="1">
    <citation type="journal article" date="2019" name="Int. J. Syst. Evol. Microbiol.">
        <title>The Global Catalogue of Microorganisms (GCM) 10K type strain sequencing project: providing services to taxonomists for standard genome sequencing and annotation.</title>
        <authorList>
            <consortium name="The Broad Institute Genomics Platform"/>
            <consortium name="The Broad Institute Genome Sequencing Center for Infectious Disease"/>
            <person name="Wu L."/>
            <person name="Ma J."/>
        </authorList>
    </citation>
    <scope>NUCLEOTIDE SEQUENCE [LARGE SCALE GENOMIC DNA]</scope>
    <source>
        <strain evidence="11">CGMCC 1.8985</strain>
    </source>
</reference>
<evidence type="ECO:0000256" key="2">
    <source>
        <dbReference type="ARBA" id="ARBA00008220"/>
    </source>
</evidence>
<protein>
    <recommendedName>
        <fullName evidence="3">Arginine/agmatine antiporter</fullName>
    </recommendedName>
</protein>
<organism evidence="10 11">
    <name type="scientific">Luteimonas terricola</name>
    <dbReference type="NCBI Taxonomy" id="645597"/>
    <lineage>
        <taxon>Bacteria</taxon>
        <taxon>Pseudomonadati</taxon>
        <taxon>Pseudomonadota</taxon>
        <taxon>Gammaproteobacteria</taxon>
        <taxon>Lysobacterales</taxon>
        <taxon>Lysobacteraceae</taxon>
        <taxon>Luteimonas</taxon>
    </lineage>
</organism>
<keyword evidence="5 9" id="KW-0812">Transmembrane</keyword>
<evidence type="ECO:0000313" key="10">
    <source>
        <dbReference type="EMBL" id="GGK04249.1"/>
    </source>
</evidence>
<proteinExistence type="inferred from homology"/>
<dbReference type="Gene3D" id="1.20.1740.10">
    <property type="entry name" value="Amino acid/polyamine transporter I"/>
    <property type="match status" value="1"/>
</dbReference>
<feature type="transmembrane region" description="Helical" evidence="9">
    <location>
        <begin position="332"/>
        <end position="353"/>
    </location>
</feature>
<feature type="transmembrane region" description="Helical" evidence="9">
    <location>
        <begin position="413"/>
        <end position="431"/>
    </location>
</feature>
<comment type="function">
    <text evidence="8">Major component of the acid-resistance (AR) system allowing enteric pathogens to survive the acidic environment in the stomach. Exchanges extracellular arginine for its intracellular decarboxylation product agmatine (Agm) thereby expelling intracellular protons. Probably undergoes several conformational states in order to translocate the substrate across the membrane; keeps the substrate accessible to only 1 side of the membrane at a time by opening and closing 3 membrane-internal gates.</text>
</comment>
<evidence type="ECO:0000256" key="5">
    <source>
        <dbReference type="ARBA" id="ARBA00022692"/>
    </source>
</evidence>
<keyword evidence="11" id="KW-1185">Reference proteome</keyword>
<dbReference type="PIRSF" id="PIRSF006060">
    <property type="entry name" value="AA_transporter"/>
    <property type="match status" value="1"/>
</dbReference>
<dbReference type="Pfam" id="PF13520">
    <property type="entry name" value="AA_permease_2"/>
    <property type="match status" value="1"/>
</dbReference>
<dbReference type="PANTHER" id="PTHR42770">
    <property type="entry name" value="AMINO ACID TRANSPORTER-RELATED"/>
    <property type="match status" value="1"/>
</dbReference>
<sequence length="439" mass="45586">MAARPGVADDPRTGEGLVRGIGRASMVALFINAVVGAGIFGLPSRVHALLGPWALLAYLACALLVLLVVLCFAEVGSRFERTGGPYLYAREAFGPVAGFQVGWLVWLTRVTAFAALCNLLLDYLAYFWPAAASPAWRPVLVSAVVAIIVAVNIRGVRPAAIVANVFTVGKLVPLLLFVGVGLWFVEPARLVPGDAPGVGDFSAGMLLLVFAFTGFETATVPAGEVRDPRRTLPFAILAALAVIVPLYVLVQVVSIGTLPGLATSTRPLADAAGSFAGTLGASVVVVGALVSIAGTLNGLVLAAPRLLFAMAGNGELPALFARTHPRHHTPHVAIMLTGLAMLVMTLSGSFLSAVAISTLTRLLAYAATCAAVPVLRRRADVAPALFRAPGGMATVIVALAVIAWLLAQGSARELRDVAIAMALGFALLWLGRRRSRALA</sequence>
<keyword evidence="4" id="KW-1003">Cell membrane</keyword>
<evidence type="ECO:0000256" key="1">
    <source>
        <dbReference type="ARBA" id="ARBA00004651"/>
    </source>
</evidence>
<feature type="transmembrane region" description="Helical" evidence="9">
    <location>
        <begin position="135"/>
        <end position="153"/>
    </location>
</feature>
<comment type="subcellular location">
    <subcellularLocation>
        <location evidence="1">Cell membrane</location>
        <topology evidence="1">Multi-pass membrane protein</topology>
    </subcellularLocation>
</comment>
<accession>A0ABQ2EBS1</accession>
<feature type="transmembrane region" description="Helical" evidence="9">
    <location>
        <begin position="205"/>
        <end position="222"/>
    </location>
</feature>
<feature type="transmembrane region" description="Helical" evidence="9">
    <location>
        <begin position="21"/>
        <end position="41"/>
    </location>
</feature>
<comment type="caution">
    <text evidence="10">The sequence shown here is derived from an EMBL/GenBank/DDBJ whole genome shotgun (WGS) entry which is preliminary data.</text>
</comment>
<feature type="transmembrane region" description="Helical" evidence="9">
    <location>
        <begin position="53"/>
        <end position="73"/>
    </location>
</feature>
<keyword evidence="7 9" id="KW-0472">Membrane</keyword>